<sequence>MENTIWREDTDEYKLKPLTAEMVKKAEEELKIKLPESYIKILKEQNGGYIKFDAHPSDTPNSWADDHVNVEHILGIGEEDGILESSYLIEEWDLPDNVVLISGDGHSWIALDYRKTKEEPPVIFIDTDSEQIFELAPNFHSFLNGLTIWEDDMDLDEPPEPKKKGFFGRFFGK</sequence>
<comment type="caution">
    <text evidence="2">The sequence shown here is derived from an EMBL/GenBank/DDBJ whole genome shotgun (WGS) entry which is preliminary data.</text>
</comment>
<gene>
    <name evidence="2" type="ORF">D0469_03120</name>
</gene>
<dbReference type="OrthoDB" id="8657476at2"/>
<dbReference type="Gene3D" id="3.40.1580.10">
    <property type="entry name" value="SMI1/KNR4-like"/>
    <property type="match status" value="1"/>
</dbReference>
<proteinExistence type="predicted"/>
<organism evidence="2 3">
    <name type="scientific">Peribacillus saganii</name>
    <dbReference type="NCBI Taxonomy" id="2303992"/>
    <lineage>
        <taxon>Bacteria</taxon>
        <taxon>Bacillati</taxon>
        <taxon>Bacillota</taxon>
        <taxon>Bacilli</taxon>
        <taxon>Bacillales</taxon>
        <taxon>Bacillaceae</taxon>
        <taxon>Peribacillus</taxon>
    </lineage>
</organism>
<dbReference type="Pfam" id="PF14568">
    <property type="entry name" value="SUKH_6"/>
    <property type="match status" value="1"/>
</dbReference>
<dbReference type="EMBL" id="QVTE01000008">
    <property type="protein sequence ID" value="RFU70953.1"/>
    <property type="molecule type" value="Genomic_DNA"/>
</dbReference>
<accession>A0A372LRX6</accession>
<dbReference type="SUPFAM" id="SSF160631">
    <property type="entry name" value="SMI1/KNR4-like"/>
    <property type="match status" value="1"/>
</dbReference>
<evidence type="ECO:0000313" key="3">
    <source>
        <dbReference type="Proteomes" id="UP000264541"/>
    </source>
</evidence>
<dbReference type="InterPro" id="IPR037883">
    <property type="entry name" value="Knr4/Smi1-like_sf"/>
</dbReference>
<dbReference type="InterPro" id="IPR018958">
    <property type="entry name" value="Knr4/Smi1-like_dom"/>
</dbReference>
<name>A0A372LRX6_9BACI</name>
<evidence type="ECO:0000313" key="2">
    <source>
        <dbReference type="EMBL" id="RFU70953.1"/>
    </source>
</evidence>
<evidence type="ECO:0000259" key="1">
    <source>
        <dbReference type="SMART" id="SM00860"/>
    </source>
</evidence>
<keyword evidence="3" id="KW-1185">Reference proteome</keyword>
<feature type="domain" description="Knr4/Smi1-like" evidence="1">
    <location>
        <begin position="17"/>
        <end position="145"/>
    </location>
</feature>
<dbReference type="Proteomes" id="UP000264541">
    <property type="component" value="Unassembled WGS sequence"/>
</dbReference>
<dbReference type="AlphaFoldDB" id="A0A372LRX6"/>
<dbReference type="SMART" id="SM00860">
    <property type="entry name" value="SMI1_KNR4"/>
    <property type="match status" value="1"/>
</dbReference>
<reference evidence="2 3" key="1">
    <citation type="submission" date="2018-08" db="EMBL/GenBank/DDBJ databases">
        <title>Bacillus chawlae sp. nov., Bacillus glennii sp. nov., and Bacillus saganii sp. nov. Isolated from the Vehicle Assembly Building at Kennedy Space Center where the Viking Spacecraft were Assembled.</title>
        <authorList>
            <person name="Seuylemezian A."/>
            <person name="Vaishampayan P."/>
        </authorList>
    </citation>
    <scope>NUCLEOTIDE SEQUENCE [LARGE SCALE GENOMIC DNA]</scope>
    <source>
        <strain evidence="2 3">V47-23a</strain>
    </source>
</reference>
<protein>
    <submittedName>
        <fullName evidence="2">SMI1/KNR4 family protein</fullName>
    </submittedName>
</protein>
<dbReference type="RefSeq" id="WP_117325181.1">
    <property type="nucleotide sequence ID" value="NZ_QVTE01000008.1"/>
</dbReference>